<dbReference type="PROSITE" id="PS00138">
    <property type="entry name" value="SUBTILASE_SER"/>
    <property type="match status" value="1"/>
</dbReference>
<dbReference type="PRINTS" id="PR00723">
    <property type="entry name" value="SUBTILISIN"/>
</dbReference>
<comment type="similarity">
    <text evidence="1 6 7">Belongs to the peptidase S8 family.</text>
</comment>
<sequence>MRRPSVPAVLLGITTVVLGSTVAGNPAAAIPPEKPENTTATTATERAATAKPVTVTLITGDEVTVRAGGRPSVRPAPGREKVGFVSSRAGGRNLVVPRDALPLLTAGRLDERLFDIDTLVGFGYTDDRTTELPLLIAYPDKGADQARTTTVTAGTRVTRDLPAAGVLAVSATATGRSGLWQQLTQGTQQARALKPAVANIWLDGKRDLVLDHSVPQIGAPTAWAAGYDGTGVKVAVLDTGIDADHPDLAGKVAEAADFTGSASGTDDVEGHGTHVASTIAGTGAASGGKYKGVAPGAGLVIGKVCGDLGCTDSAILAGMEWAASRAEVVNMSLGGGDTAAIDPLEAAINNLTEQYGTLFVVASGNAGTFAPVSSPSTADAALSVGAVDREDQLAEFSSRGPRTGDGAVKPEITAPGVEIVAARAGGTTGEDAYVAYSGTSMATPHVVGAAAILAQQHPDWTAQQRKTVLMGSAAPIDGTTAYQQGAGRVDVAREITQTVAVNEGAINFGIQRWPHDDDQPVTKTVTYRNEGTAAVTLTLALTGQAGVFTVADTTLTVPAGGTATTTVTADTRGDLPDQPLSGHLIGTGPGGVRVSAPLGVVREVESYDVEVDVVEPVDFTYVVLVELNSGEFAEWLPGGGTLRLPKGEYAVAANVETDATSAWLYHTRFAVTGDRTLTLDARDAKPIAVTVPDPAAAISFIGIAGEWDAPAGWVDLSFAGFDPGNASIGQIWGAPADNRFLGSVTENWARPGADGLFTDSPVTYDQTYFKKGSQFTGLKKRTRTGDYAALRTTYHVDAVGAGGIKANGSQLGESLFWTPVTPISALPFQRTEYVNADTGSGTWLGFFNETGPELTLSSLQSEPKKYQPGRTYQDPWNKAVIAHTVTGSDLVGGHIVRSGDTVLAAPPNHGDGVGHYGFTGWDSARTALYRNGELVAEEPSDFGFWEVPAESATYRLETSVDRGTQYTYSTKFSTAWTFVSGHTSDEEWTPLPITTVRFDPPVDATGKARAGKTVKIPVHLDQQITSRARAVTTEVSYDDGRTWRRVPVTGSGIHRTVTITHPATAGFVSLRATATTANGTAEQTVIRAYAIG</sequence>
<dbReference type="InterPro" id="IPR000209">
    <property type="entry name" value="Peptidase_S8/S53_dom"/>
</dbReference>
<dbReference type="OrthoDB" id="5167143at2"/>
<keyword evidence="8" id="KW-0732">Signal</keyword>
<accession>A0A1H1X5V1</accession>
<keyword evidence="3 6" id="KW-0378">Hydrolase</keyword>
<dbReference type="InterPro" id="IPR023828">
    <property type="entry name" value="Peptidase_S8_Ser-AS"/>
</dbReference>
<dbReference type="InterPro" id="IPR036852">
    <property type="entry name" value="Peptidase_S8/S53_dom_sf"/>
</dbReference>
<name>A0A1H1X5V1_9ACTN</name>
<dbReference type="PROSITE" id="PS00137">
    <property type="entry name" value="SUBTILASE_HIS"/>
    <property type="match status" value="1"/>
</dbReference>
<evidence type="ECO:0000256" key="5">
    <source>
        <dbReference type="PIRSR" id="PIRSR615500-1"/>
    </source>
</evidence>
<evidence type="ECO:0000256" key="7">
    <source>
        <dbReference type="RuleBase" id="RU003355"/>
    </source>
</evidence>
<dbReference type="Proteomes" id="UP000198688">
    <property type="component" value="Chromosome I"/>
</dbReference>
<dbReference type="Gene3D" id="2.60.40.10">
    <property type="entry name" value="Immunoglobulins"/>
    <property type="match status" value="1"/>
</dbReference>
<proteinExistence type="inferred from homology"/>
<feature type="active site" description="Charge relay system" evidence="5 6">
    <location>
        <position position="238"/>
    </location>
</feature>
<evidence type="ECO:0000256" key="8">
    <source>
        <dbReference type="SAM" id="SignalP"/>
    </source>
</evidence>
<reference evidence="10 11" key="1">
    <citation type="submission" date="2016-10" db="EMBL/GenBank/DDBJ databases">
        <authorList>
            <person name="de Groot N.N."/>
        </authorList>
    </citation>
    <scope>NUCLEOTIDE SEQUENCE [LARGE SCALE GENOMIC DNA]</scope>
    <source>
        <strain evidence="10 11">DSM 43941</strain>
    </source>
</reference>
<keyword evidence="4 6" id="KW-0720">Serine protease</keyword>
<evidence type="ECO:0000256" key="6">
    <source>
        <dbReference type="PROSITE-ProRule" id="PRU01240"/>
    </source>
</evidence>
<dbReference type="EMBL" id="LT629758">
    <property type="protein sequence ID" value="SDT04006.1"/>
    <property type="molecule type" value="Genomic_DNA"/>
</dbReference>
<feature type="signal peptide" evidence="8">
    <location>
        <begin position="1"/>
        <end position="19"/>
    </location>
</feature>
<dbReference type="PROSITE" id="PS00136">
    <property type="entry name" value="SUBTILASE_ASP"/>
    <property type="match status" value="1"/>
</dbReference>
<dbReference type="Pfam" id="PF00082">
    <property type="entry name" value="Peptidase_S8"/>
    <property type="match status" value="1"/>
</dbReference>
<evidence type="ECO:0000256" key="1">
    <source>
        <dbReference type="ARBA" id="ARBA00011073"/>
    </source>
</evidence>
<protein>
    <submittedName>
        <fullName evidence="10">Subtilase family protein</fullName>
    </submittedName>
</protein>
<evidence type="ECO:0000313" key="10">
    <source>
        <dbReference type="EMBL" id="SDT04006.1"/>
    </source>
</evidence>
<dbReference type="InterPro" id="IPR023827">
    <property type="entry name" value="Peptidase_S8_Asp-AS"/>
</dbReference>
<dbReference type="InterPro" id="IPR015500">
    <property type="entry name" value="Peptidase_S8_subtilisin-rel"/>
</dbReference>
<feature type="active site" description="Charge relay system" evidence="5 6">
    <location>
        <position position="440"/>
    </location>
</feature>
<dbReference type="InterPro" id="IPR013783">
    <property type="entry name" value="Ig-like_fold"/>
</dbReference>
<evidence type="ECO:0000256" key="3">
    <source>
        <dbReference type="ARBA" id="ARBA00022801"/>
    </source>
</evidence>
<dbReference type="GO" id="GO:0005975">
    <property type="term" value="P:carbohydrate metabolic process"/>
    <property type="evidence" value="ECO:0007669"/>
    <property type="project" value="UniProtKB-ARBA"/>
</dbReference>
<dbReference type="GO" id="GO:0006508">
    <property type="term" value="P:proteolysis"/>
    <property type="evidence" value="ECO:0007669"/>
    <property type="project" value="UniProtKB-KW"/>
</dbReference>
<dbReference type="PROSITE" id="PS51892">
    <property type="entry name" value="SUBTILASE"/>
    <property type="match status" value="1"/>
</dbReference>
<dbReference type="RefSeq" id="WP_157751486.1">
    <property type="nucleotide sequence ID" value="NZ_BOMJ01000025.1"/>
</dbReference>
<feature type="chain" id="PRO_5039683420" evidence="8">
    <location>
        <begin position="20"/>
        <end position="1092"/>
    </location>
</feature>
<evidence type="ECO:0000256" key="4">
    <source>
        <dbReference type="ARBA" id="ARBA00022825"/>
    </source>
</evidence>
<organism evidence="10 11">
    <name type="scientific">Actinoplanes derwentensis</name>
    <dbReference type="NCBI Taxonomy" id="113562"/>
    <lineage>
        <taxon>Bacteria</taxon>
        <taxon>Bacillati</taxon>
        <taxon>Actinomycetota</taxon>
        <taxon>Actinomycetes</taxon>
        <taxon>Micromonosporales</taxon>
        <taxon>Micromonosporaceae</taxon>
        <taxon>Actinoplanes</taxon>
    </lineage>
</organism>
<evidence type="ECO:0000313" key="11">
    <source>
        <dbReference type="Proteomes" id="UP000198688"/>
    </source>
</evidence>
<dbReference type="InterPro" id="IPR022398">
    <property type="entry name" value="Peptidase_S8_His-AS"/>
</dbReference>
<dbReference type="SUPFAM" id="SSF52743">
    <property type="entry name" value="Subtilisin-like"/>
    <property type="match status" value="1"/>
</dbReference>
<dbReference type="PANTHER" id="PTHR43806:SF11">
    <property type="entry name" value="CEREVISIN-RELATED"/>
    <property type="match status" value="1"/>
</dbReference>
<dbReference type="Gene3D" id="3.40.50.200">
    <property type="entry name" value="Peptidase S8/S53 domain"/>
    <property type="match status" value="1"/>
</dbReference>
<feature type="domain" description="Peptidase S8/S53" evidence="9">
    <location>
        <begin position="229"/>
        <end position="487"/>
    </location>
</feature>
<keyword evidence="11" id="KW-1185">Reference proteome</keyword>
<feature type="active site" description="Charge relay system" evidence="5 6">
    <location>
        <position position="271"/>
    </location>
</feature>
<gene>
    <name evidence="10" type="ORF">SAMN04489716_2331</name>
</gene>
<evidence type="ECO:0000256" key="2">
    <source>
        <dbReference type="ARBA" id="ARBA00022670"/>
    </source>
</evidence>
<dbReference type="InterPro" id="IPR050131">
    <property type="entry name" value="Peptidase_S8_subtilisin-like"/>
</dbReference>
<dbReference type="AlphaFoldDB" id="A0A1H1X5V1"/>
<dbReference type="GO" id="GO:0004252">
    <property type="term" value="F:serine-type endopeptidase activity"/>
    <property type="evidence" value="ECO:0007669"/>
    <property type="project" value="UniProtKB-UniRule"/>
</dbReference>
<keyword evidence="2 6" id="KW-0645">Protease</keyword>
<dbReference type="STRING" id="113562.SAMN04489716_2331"/>
<dbReference type="PANTHER" id="PTHR43806">
    <property type="entry name" value="PEPTIDASE S8"/>
    <property type="match status" value="1"/>
</dbReference>
<evidence type="ECO:0000259" key="9">
    <source>
        <dbReference type="Pfam" id="PF00082"/>
    </source>
</evidence>